<proteinExistence type="predicted"/>
<gene>
    <name evidence="1" type="ORF">E2C01_041573</name>
</gene>
<dbReference type="AlphaFoldDB" id="A0A5B7FR03"/>
<reference evidence="1 2" key="1">
    <citation type="submission" date="2019-05" db="EMBL/GenBank/DDBJ databases">
        <title>Another draft genome of Portunus trituberculatus and its Hox gene families provides insights of decapod evolution.</title>
        <authorList>
            <person name="Jeong J.-H."/>
            <person name="Song I."/>
            <person name="Kim S."/>
            <person name="Choi T."/>
            <person name="Kim D."/>
            <person name="Ryu S."/>
            <person name="Kim W."/>
        </authorList>
    </citation>
    <scope>NUCLEOTIDE SEQUENCE [LARGE SCALE GENOMIC DNA]</scope>
    <source>
        <tissue evidence="1">Muscle</tissue>
    </source>
</reference>
<name>A0A5B7FR03_PORTR</name>
<comment type="caution">
    <text evidence="1">The sequence shown here is derived from an EMBL/GenBank/DDBJ whole genome shotgun (WGS) entry which is preliminary data.</text>
</comment>
<evidence type="ECO:0000313" key="1">
    <source>
        <dbReference type="EMBL" id="MPC47815.1"/>
    </source>
</evidence>
<evidence type="ECO:0000313" key="2">
    <source>
        <dbReference type="Proteomes" id="UP000324222"/>
    </source>
</evidence>
<dbReference type="EMBL" id="VSRR010007935">
    <property type="protein sequence ID" value="MPC47815.1"/>
    <property type="molecule type" value="Genomic_DNA"/>
</dbReference>
<dbReference type="Proteomes" id="UP000324222">
    <property type="component" value="Unassembled WGS sequence"/>
</dbReference>
<sequence>MTLTLNLRAHSSLHKQDIGIQNTFLCFKGE</sequence>
<accession>A0A5B7FR03</accession>
<organism evidence="1 2">
    <name type="scientific">Portunus trituberculatus</name>
    <name type="common">Swimming crab</name>
    <name type="synonym">Neptunus trituberculatus</name>
    <dbReference type="NCBI Taxonomy" id="210409"/>
    <lineage>
        <taxon>Eukaryota</taxon>
        <taxon>Metazoa</taxon>
        <taxon>Ecdysozoa</taxon>
        <taxon>Arthropoda</taxon>
        <taxon>Crustacea</taxon>
        <taxon>Multicrustacea</taxon>
        <taxon>Malacostraca</taxon>
        <taxon>Eumalacostraca</taxon>
        <taxon>Eucarida</taxon>
        <taxon>Decapoda</taxon>
        <taxon>Pleocyemata</taxon>
        <taxon>Brachyura</taxon>
        <taxon>Eubrachyura</taxon>
        <taxon>Portunoidea</taxon>
        <taxon>Portunidae</taxon>
        <taxon>Portuninae</taxon>
        <taxon>Portunus</taxon>
    </lineage>
</organism>
<keyword evidence="2" id="KW-1185">Reference proteome</keyword>
<protein>
    <submittedName>
        <fullName evidence="1">Uncharacterized protein</fullName>
    </submittedName>
</protein>